<dbReference type="PROSITE" id="PS51257">
    <property type="entry name" value="PROKAR_LIPOPROTEIN"/>
    <property type="match status" value="1"/>
</dbReference>
<dbReference type="EMBL" id="FOVI01000009">
    <property type="protein sequence ID" value="SFN68765.1"/>
    <property type="molecule type" value="Genomic_DNA"/>
</dbReference>
<evidence type="ECO:0000313" key="2">
    <source>
        <dbReference type="Proteomes" id="UP000199036"/>
    </source>
</evidence>
<name>A0A1I5B250_9FLAO</name>
<reference evidence="2" key="1">
    <citation type="submission" date="2016-10" db="EMBL/GenBank/DDBJ databases">
        <authorList>
            <person name="Varghese N."/>
            <person name="Submissions S."/>
        </authorList>
    </citation>
    <scope>NUCLEOTIDE SEQUENCE [LARGE SCALE GENOMIC DNA]</scope>
    <source>
        <strain evidence="2">DS-12</strain>
    </source>
</reference>
<accession>A0A1I5B250</accession>
<dbReference type="STRING" id="913024.SAMN05421741_10934"/>
<proteinExistence type="predicted"/>
<keyword evidence="2" id="KW-1185">Reference proteome</keyword>
<evidence type="ECO:0000313" key="1">
    <source>
        <dbReference type="EMBL" id="SFN68765.1"/>
    </source>
</evidence>
<sequence>MKSFILKVILLCFLIFSCTKNKLPNRKDYTLEDKLKFTNTILKFYVDDSLVCNHLSNKLDWTSFESGFYSEEGLLLEKYAVDMKIEDIESQMGSFILNDNYNEFFPNYRLFEEDIESRSDSIFNLKNNLYYTTLPIFTDNGKFAFVGFSVISSLLSGYGEIIVFERKNNKWIEIERKQIWMH</sequence>
<protein>
    <submittedName>
        <fullName evidence="1">Uncharacterized protein</fullName>
    </submittedName>
</protein>
<dbReference type="Proteomes" id="UP000199036">
    <property type="component" value="Unassembled WGS sequence"/>
</dbReference>
<organism evidence="1 2">
    <name type="scientific">Paenimyroides ummariense</name>
    <dbReference type="NCBI Taxonomy" id="913024"/>
    <lineage>
        <taxon>Bacteria</taxon>
        <taxon>Pseudomonadati</taxon>
        <taxon>Bacteroidota</taxon>
        <taxon>Flavobacteriia</taxon>
        <taxon>Flavobacteriales</taxon>
        <taxon>Flavobacteriaceae</taxon>
        <taxon>Paenimyroides</taxon>
    </lineage>
</organism>
<gene>
    <name evidence="1" type="ORF">SAMN05421741_10934</name>
</gene>
<dbReference type="AlphaFoldDB" id="A0A1I5B250"/>